<dbReference type="PANTHER" id="PTHR43877">
    <property type="entry name" value="AMINOALKYLPHOSPHONATE N-ACETYLTRANSFERASE-RELATED-RELATED"/>
    <property type="match status" value="1"/>
</dbReference>
<dbReference type="PROSITE" id="PS51186">
    <property type="entry name" value="GNAT"/>
    <property type="match status" value="1"/>
</dbReference>
<dbReference type="OrthoDB" id="9775804at2"/>
<organism evidence="4 5">
    <name type="scientific">Enterococcus rivorum</name>
    <dbReference type="NCBI Taxonomy" id="762845"/>
    <lineage>
        <taxon>Bacteria</taxon>
        <taxon>Bacillati</taxon>
        <taxon>Bacillota</taxon>
        <taxon>Bacilli</taxon>
        <taxon>Lactobacillales</taxon>
        <taxon>Enterococcaceae</taxon>
        <taxon>Enterococcus</taxon>
    </lineage>
</organism>
<name>A0A1E5KYC7_9ENTE</name>
<evidence type="ECO:0000313" key="4">
    <source>
        <dbReference type="EMBL" id="OEH82818.1"/>
    </source>
</evidence>
<comment type="caution">
    <text evidence="4">The sequence shown here is derived from an EMBL/GenBank/DDBJ whole genome shotgun (WGS) entry which is preliminary data.</text>
</comment>
<dbReference type="Proteomes" id="UP000095256">
    <property type="component" value="Unassembled WGS sequence"/>
</dbReference>
<reference evidence="4 5" key="1">
    <citation type="submission" date="2016-09" db="EMBL/GenBank/DDBJ databases">
        <authorList>
            <person name="Capua I."/>
            <person name="De Benedictis P."/>
            <person name="Joannis T."/>
            <person name="Lombin L.H."/>
            <person name="Cattoli G."/>
        </authorList>
    </citation>
    <scope>NUCLEOTIDE SEQUENCE [LARGE SCALE GENOMIC DNA]</scope>
    <source>
        <strain evidence="4 5">LMG 25899</strain>
    </source>
</reference>
<keyword evidence="5" id="KW-1185">Reference proteome</keyword>
<keyword evidence="2" id="KW-0012">Acyltransferase</keyword>
<protein>
    <submittedName>
        <fullName evidence="4">GNAT family N-acetyltransferase</fullName>
    </submittedName>
</protein>
<dbReference type="Pfam" id="PF00583">
    <property type="entry name" value="Acetyltransf_1"/>
    <property type="match status" value="1"/>
</dbReference>
<dbReference type="GO" id="GO:0016747">
    <property type="term" value="F:acyltransferase activity, transferring groups other than amino-acyl groups"/>
    <property type="evidence" value="ECO:0007669"/>
    <property type="project" value="InterPro"/>
</dbReference>
<proteinExistence type="predicted"/>
<dbReference type="InterPro" id="IPR050832">
    <property type="entry name" value="Bact_Acetyltransf"/>
</dbReference>
<gene>
    <name evidence="4" type="ORF">BCR26_11750</name>
</gene>
<sequence>MRNKYLKLSAEKPCIRRLPKDEKNDLHIVAEIDSVVIGTLMLSKKNSSTVQVKQVAIDESYQGNGLGKELLFFAEELARKLGFSTIYLTGRSQAWGFYEKFGYDSVGQSYYDGKVLLKKYEKAVVIESLKELLPA</sequence>
<evidence type="ECO:0000256" key="2">
    <source>
        <dbReference type="ARBA" id="ARBA00023315"/>
    </source>
</evidence>
<accession>A0A1E5KYC7</accession>
<dbReference type="Gene3D" id="3.40.630.30">
    <property type="match status" value="1"/>
</dbReference>
<dbReference type="AlphaFoldDB" id="A0A1E5KYC7"/>
<dbReference type="SUPFAM" id="SSF55729">
    <property type="entry name" value="Acyl-CoA N-acyltransferases (Nat)"/>
    <property type="match status" value="1"/>
</dbReference>
<dbReference type="EMBL" id="MIEK01000015">
    <property type="protein sequence ID" value="OEH82818.1"/>
    <property type="molecule type" value="Genomic_DNA"/>
</dbReference>
<dbReference type="STRING" id="762845.BCR26_11750"/>
<evidence type="ECO:0000313" key="5">
    <source>
        <dbReference type="Proteomes" id="UP000095256"/>
    </source>
</evidence>
<evidence type="ECO:0000259" key="3">
    <source>
        <dbReference type="PROSITE" id="PS51186"/>
    </source>
</evidence>
<dbReference type="CDD" id="cd04301">
    <property type="entry name" value="NAT_SF"/>
    <property type="match status" value="1"/>
</dbReference>
<evidence type="ECO:0000256" key="1">
    <source>
        <dbReference type="ARBA" id="ARBA00022679"/>
    </source>
</evidence>
<dbReference type="InterPro" id="IPR016181">
    <property type="entry name" value="Acyl_CoA_acyltransferase"/>
</dbReference>
<keyword evidence="1 4" id="KW-0808">Transferase</keyword>
<dbReference type="InterPro" id="IPR000182">
    <property type="entry name" value="GNAT_dom"/>
</dbReference>
<feature type="domain" description="N-acetyltransferase" evidence="3">
    <location>
        <begin position="1"/>
        <end position="122"/>
    </location>
</feature>